<dbReference type="PROSITE" id="PS50846">
    <property type="entry name" value="HMA_2"/>
    <property type="match status" value="1"/>
</dbReference>
<comment type="caution">
    <text evidence="2">The sequence shown here is derived from an EMBL/GenBank/DDBJ whole genome shotgun (WGS) entry which is preliminary data.</text>
</comment>
<proteinExistence type="predicted"/>
<evidence type="ECO:0000259" key="1">
    <source>
        <dbReference type="PROSITE" id="PS50846"/>
    </source>
</evidence>
<dbReference type="CDD" id="cd00371">
    <property type="entry name" value="HMA"/>
    <property type="match status" value="1"/>
</dbReference>
<accession>A0ABV8SK37</accession>
<dbReference type="InterPro" id="IPR000428">
    <property type="entry name" value="Cu-bd"/>
</dbReference>
<sequence>MATATLQVQGMSCGHCVSSVEGAVRKLGAEATVDLAKGKVTVAYDEKKIPLQDIRQAIEDQGYDIVQS</sequence>
<dbReference type="InterPro" id="IPR006122">
    <property type="entry name" value="HMA_Cu_ion-bd"/>
</dbReference>
<gene>
    <name evidence="2" type="ORF">ACFO1S_27840</name>
</gene>
<dbReference type="RefSeq" id="WP_204602983.1">
    <property type="nucleotide sequence ID" value="NZ_JBHSED010000074.1"/>
</dbReference>
<dbReference type="Proteomes" id="UP001595755">
    <property type="component" value="Unassembled WGS sequence"/>
</dbReference>
<dbReference type="PRINTS" id="PR00944">
    <property type="entry name" value="CUEXPORT"/>
</dbReference>
<dbReference type="InterPro" id="IPR036163">
    <property type="entry name" value="HMA_dom_sf"/>
</dbReference>
<dbReference type="SUPFAM" id="SSF55008">
    <property type="entry name" value="HMA, heavy metal-associated domain"/>
    <property type="match status" value="1"/>
</dbReference>
<keyword evidence="3" id="KW-1185">Reference proteome</keyword>
<dbReference type="Gene3D" id="3.30.70.100">
    <property type="match status" value="1"/>
</dbReference>
<protein>
    <submittedName>
        <fullName evidence="2">Copper ion binding protein</fullName>
    </submittedName>
</protein>
<dbReference type="EMBL" id="JBHSED010000074">
    <property type="protein sequence ID" value="MFC4307242.1"/>
    <property type="molecule type" value="Genomic_DNA"/>
</dbReference>
<dbReference type="InterPro" id="IPR006121">
    <property type="entry name" value="HMA_dom"/>
</dbReference>
<dbReference type="NCBIfam" id="TIGR00003">
    <property type="entry name" value="copper ion binding protein"/>
    <property type="match status" value="1"/>
</dbReference>
<dbReference type="Pfam" id="PF00403">
    <property type="entry name" value="HMA"/>
    <property type="match status" value="1"/>
</dbReference>
<organism evidence="2 3">
    <name type="scientific">Cohnella boryungensis</name>
    <dbReference type="NCBI Taxonomy" id="768479"/>
    <lineage>
        <taxon>Bacteria</taxon>
        <taxon>Bacillati</taxon>
        <taxon>Bacillota</taxon>
        <taxon>Bacilli</taxon>
        <taxon>Bacillales</taxon>
        <taxon>Paenibacillaceae</taxon>
        <taxon>Cohnella</taxon>
    </lineage>
</organism>
<reference evidence="3" key="1">
    <citation type="journal article" date="2019" name="Int. J. Syst. Evol. Microbiol.">
        <title>The Global Catalogue of Microorganisms (GCM) 10K type strain sequencing project: providing services to taxonomists for standard genome sequencing and annotation.</title>
        <authorList>
            <consortium name="The Broad Institute Genomics Platform"/>
            <consortium name="The Broad Institute Genome Sequencing Center for Infectious Disease"/>
            <person name="Wu L."/>
            <person name="Ma J."/>
        </authorList>
    </citation>
    <scope>NUCLEOTIDE SEQUENCE [LARGE SCALE GENOMIC DNA]</scope>
    <source>
        <strain evidence="3">CGMCC 4.1641</strain>
    </source>
</reference>
<name>A0ABV8SK37_9BACL</name>
<evidence type="ECO:0000313" key="3">
    <source>
        <dbReference type="Proteomes" id="UP001595755"/>
    </source>
</evidence>
<evidence type="ECO:0000313" key="2">
    <source>
        <dbReference type="EMBL" id="MFC4307242.1"/>
    </source>
</evidence>
<feature type="domain" description="HMA" evidence="1">
    <location>
        <begin position="2"/>
        <end position="66"/>
    </location>
</feature>